<dbReference type="AlphaFoldDB" id="A0A8J4A9S5"/>
<dbReference type="EMBL" id="BOPO01000012">
    <property type="protein sequence ID" value="GIL25880.1"/>
    <property type="molecule type" value="Genomic_DNA"/>
</dbReference>
<dbReference type="Pfam" id="PF12697">
    <property type="entry name" value="Abhydrolase_6"/>
    <property type="match status" value="1"/>
</dbReference>
<evidence type="ECO:0000313" key="4">
    <source>
        <dbReference type="Proteomes" id="UP000614996"/>
    </source>
</evidence>
<reference evidence="4" key="1">
    <citation type="journal article" date="2021" name="Int. J. Syst. Evol. Microbiol.">
        <title>Actinocatenispora comari sp. nov., an endophytic actinomycete isolated from aerial parts of Comarum salesowianum.</title>
        <authorList>
            <person name="Oyunbileg N."/>
            <person name="Iizaka Y."/>
            <person name="Hamada M."/>
            <person name="Davaapurev B.O."/>
            <person name="Fukumoto A."/>
            <person name="Tsetseg B."/>
            <person name="Kato F."/>
            <person name="Tamura T."/>
            <person name="Batkhuu J."/>
            <person name="Anzai Y."/>
        </authorList>
    </citation>
    <scope>NUCLEOTIDE SEQUENCE [LARGE SCALE GENOMIC DNA]</scope>
    <source>
        <strain evidence="4">NUM-2625</strain>
    </source>
</reference>
<dbReference type="InterPro" id="IPR050266">
    <property type="entry name" value="AB_hydrolase_sf"/>
</dbReference>
<comment type="caution">
    <text evidence="3">The sequence shown here is derived from an EMBL/GenBank/DDBJ whole genome shotgun (WGS) entry which is preliminary data.</text>
</comment>
<feature type="domain" description="AB hydrolase-1" evidence="2">
    <location>
        <begin position="66"/>
        <end position="283"/>
    </location>
</feature>
<dbReference type="Proteomes" id="UP000614996">
    <property type="component" value="Unassembled WGS sequence"/>
</dbReference>
<dbReference type="InterPro" id="IPR000073">
    <property type="entry name" value="AB_hydrolase_1"/>
</dbReference>
<organism evidence="3 4">
    <name type="scientific">Actinocatenispora comari</name>
    <dbReference type="NCBI Taxonomy" id="2807577"/>
    <lineage>
        <taxon>Bacteria</taxon>
        <taxon>Bacillati</taxon>
        <taxon>Actinomycetota</taxon>
        <taxon>Actinomycetes</taxon>
        <taxon>Micromonosporales</taxon>
        <taxon>Micromonosporaceae</taxon>
        <taxon>Actinocatenispora</taxon>
    </lineage>
</organism>
<protein>
    <recommendedName>
        <fullName evidence="2">AB hydrolase-1 domain-containing protein</fullName>
    </recommendedName>
</protein>
<feature type="compositionally biased region" description="Pro residues" evidence="1">
    <location>
        <begin position="349"/>
        <end position="358"/>
    </location>
</feature>
<dbReference type="SUPFAM" id="SSF53474">
    <property type="entry name" value="alpha/beta-Hydrolases"/>
    <property type="match status" value="1"/>
</dbReference>
<dbReference type="Gene3D" id="3.40.50.1820">
    <property type="entry name" value="alpha/beta hydrolase"/>
    <property type="match status" value="1"/>
</dbReference>
<name>A0A8J4A9S5_9ACTN</name>
<evidence type="ECO:0000259" key="2">
    <source>
        <dbReference type="Pfam" id="PF12697"/>
    </source>
</evidence>
<evidence type="ECO:0000313" key="3">
    <source>
        <dbReference type="EMBL" id="GIL25880.1"/>
    </source>
</evidence>
<dbReference type="PANTHER" id="PTHR43798">
    <property type="entry name" value="MONOACYLGLYCEROL LIPASE"/>
    <property type="match status" value="1"/>
</dbReference>
<keyword evidence="4" id="KW-1185">Reference proteome</keyword>
<proteinExistence type="predicted"/>
<dbReference type="GO" id="GO:0003824">
    <property type="term" value="F:catalytic activity"/>
    <property type="evidence" value="ECO:0007669"/>
    <property type="project" value="UniProtKB-ARBA"/>
</dbReference>
<evidence type="ECO:0000256" key="1">
    <source>
        <dbReference type="SAM" id="MobiDB-lite"/>
    </source>
</evidence>
<dbReference type="InterPro" id="IPR029058">
    <property type="entry name" value="AB_hydrolase_fold"/>
</dbReference>
<sequence>MALKIAAAFRGPDAEPDPDLSGRADRGFSGASVSMVTYLSIVQRNVALCFAGTVGGMTGPNGTLPIVFVHGSRLSGTMWDPVRARCPSCRSSAPDLPGHGARRGEAFSLDGAVATVADAIRQLGGRALVVGMSLGGYVGIAAAGRHPDLVAGLVTIGAAAVPRGPLYTAYRWAFSTAGRFPRAVDRLSGWGFRRSLPPAVAAAMTAGGIDSAALPAIATQLAGLDPVGCLRAYPGPVWLAAGSRDPLGRDLDALRAVCRRGTVVRWPGRGHLDCLSDPDRIAALVATAAETATAATATPAETSTAAETAAETETETETAGLSDAAAEIADAAETATGAGTAGTGTGAEPLPPTPSSVP</sequence>
<accession>A0A8J4A9S5</accession>
<feature type="region of interest" description="Disordered" evidence="1">
    <location>
        <begin position="310"/>
        <end position="358"/>
    </location>
</feature>
<feature type="compositionally biased region" description="Low complexity" evidence="1">
    <location>
        <begin position="324"/>
        <end position="338"/>
    </location>
</feature>
<gene>
    <name evidence="3" type="ORF">NUM_11340</name>
</gene>